<sequence>MIKLTWVFLLLCFDLISCVKIINNGLAPPEIVHTPISSKPRCSVKAAPLDLVFILDSSGSLRNKFQDEVDIIRRIVKHVTIGPNATRVMLVQFSGVQHLEFDFKKFNDREDILSALDVLRHVSGITRVGGAFEFTLSKMAPLNGMRDSSVPKIVYLLSDGRTHDYPKDAEMSDLMRKKIQNLDIWAYGTGDYVAMPELLNITKDVAKIITNKNLDKLEGLFDQWKGIEVCEKQPECVRGTDKPLDLFLVIDSSESIDKVFHEQIMFAIERVVQNANIHPEAVRLTLITYSGQPFVHFKFNDQKYSNNSIVIRYLNTLRSIKGTTSTHLALHTVYDLLHDAETELRQNVAKLAIVITDGRSARPPNEIAKRLRDEGVHIISVSMSHPPNIDEHELAVMADSPDYVFTPKNIQMFEQTFLQFVGFGCPGVKLGPDATPRVRGATDVSCGPNSVTFTVRTQKPMNGLMYAQQFNDDAKCVHVANGNSRELSITFNEGTCGLAKTPTPDLTGFNYNVTVILQFHPLIVTRADQGLDVSCFYRKPLTVQEIGQSKKRLIDTQCTYRLHRFGPEECAALDAKVGESLFHKWECDSPPNYQYLVHDCFVRSDRKSAQILDSNGCEIDAHFLETPIYSRFLKPRKGDAYVYQEMSVFKFPGDDNVVFQCKVSLCDMNGTDACRNMIPPKCTNRQTVTDEDQNGPKRFKRGIAENTKSGFAMTFDLETRTLNVLENESIRPPTPIRYCDLRF</sequence>
<evidence type="ECO:0000313" key="1">
    <source>
        <dbReference type="Proteomes" id="UP000887580"/>
    </source>
</evidence>
<protein>
    <submittedName>
        <fullName evidence="2">Uncharacterized protein</fullName>
    </submittedName>
</protein>
<dbReference type="Proteomes" id="UP000887580">
    <property type="component" value="Unplaced"/>
</dbReference>
<name>A0AC35FMZ5_9BILA</name>
<reference evidence="2" key="1">
    <citation type="submission" date="2022-11" db="UniProtKB">
        <authorList>
            <consortium name="WormBaseParasite"/>
        </authorList>
    </citation>
    <scope>IDENTIFICATION</scope>
</reference>
<accession>A0AC35FMZ5</accession>
<proteinExistence type="predicted"/>
<organism evidence="1 2">
    <name type="scientific">Panagrolaimus sp. PS1159</name>
    <dbReference type="NCBI Taxonomy" id="55785"/>
    <lineage>
        <taxon>Eukaryota</taxon>
        <taxon>Metazoa</taxon>
        <taxon>Ecdysozoa</taxon>
        <taxon>Nematoda</taxon>
        <taxon>Chromadorea</taxon>
        <taxon>Rhabditida</taxon>
        <taxon>Tylenchina</taxon>
        <taxon>Panagrolaimomorpha</taxon>
        <taxon>Panagrolaimoidea</taxon>
        <taxon>Panagrolaimidae</taxon>
        <taxon>Panagrolaimus</taxon>
    </lineage>
</organism>
<dbReference type="WBParaSite" id="PS1159_v2.g19136.t1">
    <property type="protein sequence ID" value="PS1159_v2.g19136.t1"/>
    <property type="gene ID" value="PS1159_v2.g19136"/>
</dbReference>
<evidence type="ECO:0000313" key="2">
    <source>
        <dbReference type="WBParaSite" id="PS1159_v2.g19136.t1"/>
    </source>
</evidence>